<name>A0A8T3VUJ3_METOL</name>
<dbReference type="Proteomes" id="UP000732619">
    <property type="component" value="Unassembled WGS sequence"/>
</dbReference>
<accession>A0A8T3VUJ3</accession>
<proteinExistence type="predicted"/>
<evidence type="ECO:0000313" key="2">
    <source>
        <dbReference type="EMBL" id="MBE6512961.1"/>
    </source>
</evidence>
<comment type="caution">
    <text evidence="2">The sequence shown here is derived from an EMBL/GenBank/DDBJ whole genome shotgun (WGS) entry which is preliminary data.</text>
</comment>
<keyword evidence="1" id="KW-0175">Coiled coil</keyword>
<dbReference type="AlphaFoldDB" id="A0A8T3VUJ3"/>
<dbReference type="EMBL" id="SUTG01000039">
    <property type="protein sequence ID" value="MBE6512961.1"/>
    <property type="molecule type" value="Genomic_DNA"/>
</dbReference>
<protein>
    <submittedName>
        <fullName evidence="2">DUF3795 domain-containing protein</fullName>
    </submittedName>
</protein>
<organism evidence="2 3">
    <name type="scientific">Methanobrevibacter olleyae</name>
    <dbReference type="NCBI Taxonomy" id="294671"/>
    <lineage>
        <taxon>Archaea</taxon>
        <taxon>Methanobacteriati</taxon>
        <taxon>Methanobacteriota</taxon>
        <taxon>Methanomada group</taxon>
        <taxon>Methanobacteria</taxon>
        <taxon>Methanobacteriales</taxon>
        <taxon>Methanobacteriaceae</taxon>
        <taxon>Methanobrevibacter</taxon>
    </lineage>
</organism>
<feature type="coiled-coil region" evidence="1">
    <location>
        <begin position="129"/>
        <end position="156"/>
    </location>
</feature>
<evidence type="ECO:0000256" key="1">
    <source>
        <dbReference type="SAM" id="Coils"/>
    </source>
</evidence>
<sequence>MAAKKFKRNDLCLSLCGLNCGLCPMLIRGGCTGCREGSSCYKICGFAPCSMEHGNIDYCFECEECPCEKYDGVDLHDSLISHRNQKKDMEKAKRIGIENYRKEQMLKKEILNRLLAEYDTGRRDVFFCLAVNLLELDDLEIILKEAEEKTVNMNLNDKSDFMKKALNECGEKRNIELKLRS</sequence>
<reference evidence="2" key="1">
    <citation type="submission" date="2019-04" db="EMBL/GenBank/DDBJ databases">
        <title>Evolution of Biomass-Degrading Anaerobic Consortia Revealed by Metagenomics.</title>
        <authorList>
            <person name="Peng X."/>
        </authorList>
    </citation>
    <scope>NUCLEOTIDE SEQUENCE</scope>
    <source>
        <strain evidence="2">SIG14</strain>
    </source>
</reference>
<gene>
    <name evidence="2" type="ORF">E7Z75_07485</name>
</gene>
<evidence type="ECO:0000313" key="3">
    <source>
        <dbReference type="Proteomes" id="UP000732619"/>
    </source>
</evidence>